<name>A0A383W460_TETOB</name>
<dbReference type="PANTHER" id="PTHR34357:SF2">
    <property type="entry name" value="F26F24.3-RELATED"/>
    <property type="match status" value="1"/>
</dbReference>
<organism evidence="3 4">
    <name type="scientific">Tetradesmus obliquus</name>
    <name type="common">Green alga</name>
    <name type="synonym">Acutodesmus obliquus</name>
    <dbReference type="NCBI Taxonomy" id="3088"/>
    <lineage>
        <taxon>Eukaryota</taxon>
        <taxon>Viridiplantae</taxon>
        <taxon>Chlorophyta</taxon>
        <taxon>core chlorophytes</taxon>
        <taxon>Chlorophyceae</taxon>
        <taxon>CS clade</taxon>
        <taxon>Sphaeropleales</taxon>
        <taxon>Scenedesmaceae</taxon>
        <taxon>Tetradesmus</taxon>
    </lineage>
</organism>
<dbReference type="SMART" id="SM01227">
    <property type="entry name" value="GCK"/>
    <property type="match status" value="1"/>
</dbReference>
<feature type="domain" description="GCK" evidence="2">
    <location>
        <begin position="34"/>
        <end position="107"/>
    </location>
</feature>
<evidence type="ECO:0000313" key="3">
    <source>
        <dbReference type="EMBL" id="SZX71963.1"/>
    </source>
</evidence>
<reference evidence="3 4" key="1">
    <citation type="submission" date="2016-10" db="EMBL/GenBank/DDBJ databases">
        <authorList>
            <person name="Cai Z."/>
        </authorList>
    </citation>
    <scope>NUCLEOTIDE SEQUENCE [LARGE SCALE GENOMIC DNA]</scope>
</reference>
<feature type="region of interest" description="Disordered" evidence="1">
    <location>
        <begin position="1"/>
        <end position="31"/>
    </location>
</feature>
<accession>A0A383W460</accession>
<feature type="region of interest" description="Disordered" evidence="1">
    <location>
        <begin position="107"/>
        <end position="179"/>
    </location>
</feature>
<dbReference type="Proteomes" id="UP000256970">
    <property type="component" value="Unassembled WGS sequence"/>
</dbReference>
<evidence type="ECO:0000259" key="2">
    <source>
        <dbReference type="SMART" id="SM01227"/>
    </source>
</evidence>
<dbReference type="Gene3D" id="1.10.287.2900">
    <property type="match status" value="1"/>
</dbReference>
<dbReference type="InterPro" id="IPR012891">
    <property type="entry name" value="GCK_dom"/>
</dbReference>
<feature type="compositionally biased region" description="Low complexity" evidence="1">
    <location>
        <begin position="13"/>
        <end position="23"/>
    </location>
</feature>
<feature type="compositionally biased region" description="Low complexity" evidence="1">
    <location>
        <begin position="107"/>
        <end position="156"/>
    </location>
</feature>
<sequence length="179" mass="18322">MSAKQEPESTQTAEVLANAAAEASKPGADTESQYECPFCVMMRKGGCEEVFKAFMDCGEKADKGDSEMADCLPQFEQLHLCMEKNKAVFDNLLQEMKEEEALNKAAASASSRSASGGADSAAAASQQGGSDAAVSAGVTTHQQEQQAAEGSGQEGSNAGTHTVPQGVTVTAGSSMAAAS</sequence>
<evidence type="ECO:0000313" key="4">
    <source>
        <dbReference type="Proteomes" id="UP000256970"/>
    </source>
</evidence>
<proteinExistence type="predicted"/>
<evidence type="ECO:0000256" key="1">
    <source>
        <dbReference type="SAM" id="MobiDB-lite"/>
    </source>
</evidence>
<dbReference type="EMBL" id="FNXT01001090">
    <property type="protein sequence ID" value="SZX71963.1"/>
    <property type="molecule type" value="Genomic_DNA"/>
</dbReference>
<dbReference type="PANTHER" id="PTHR34357">
    <property type="entry name" value="F7A19.14 PROTEIN-RELATED"/>
    <property type="match status" value="1"/>
</dbReference>
<protein>
    <recommendedName>
        <fullName evidence="2">GCK domain-containing protein</fullName>
    </recommendedName>
</protein>
<feature type="compositionally biased region" description="Polar residues" evidence="1">
    <location>
        <begin position="157"/>
        <end position="173"/>
    </location>
</feature>
<keyword evidence="4" id="KW-1185">Reference proteome</keyword>
<dbReference type="Pfam" id="PF07802">
    <property type="entry name" value="GCK"/>
    <property type="match status" value="1"/>
</dbReference>
<dbReference type="AlphaFoldDB" id="A0A383W460"/>
<gene>
    <name evidence="3" type="ORF">BQ4739_LOCUS12065</name>
</gene>